<keyword evidence="2 3" id="KW-0067">ATP-binding</keyword>
<dbReference type="UniPathway" id="UPA00241">
    <property type="reaction ID" value="UER00356"/>
</dbReference>
<feature type="binding site" evidence="3">
    <location>
        <begin position="43"/>
        <end position="48"/>
    </location>
    <ligand>
        <name>ATP</name>
        <dbReference type="ChEBI" id="CHEBI:30616"/>
    </ligand>
</feature>
<dbReference type="Gene3D" id="3.40.50.300">
    <property type="entry name" value="P-loop containing nucleotide triphosphate hydrolases"/>
    <property type="match status" value="1"/>
</dbReference>
<protein>
    <recommendedName>
        <fullName evidence="3 4">Dephospho-CoA kinase</fullName>
        <ecNumber evidence="3 4">2.7.1.24</ecNumber>
    </recommendedName>
    <alternativeName>
        <fullName evidence="3">Dephosphocoenzyme A kinase</fullName>
    </alternativeName>
</protein>
<dbReference type="PROSITE" id="PS51219">
    <property type="entry name" value="DPCK"/>
    <property type="match status" value="1"/>
</dbReference>
<keyword evidence="3" id="KW-0963">Cytoplasm</keyword>
<comment type="catalytic activity">
    <reaction evidence="3">
        <text>3'-dephospho-CoA + ATP = ADP + CoA + H(+)</text>
        <dbReference type="Rhea" id="RHEA:18245"/>
        <dbReference type="ChEBI" id="CHEBI:15378"/>
        <dbReference type="ChEBI" id="CHEBI:30616"/>
        <dbReference type="ChEBI" id="CHEBI:57287"/>
        <dbReference type="ChEBI" id="CHEBI:57328"/>
        <dbReference type="ChEBI" id="CHEBI:456216"/>
        <dbReference type="EC" id="2.7.1.24"/>
    </reaction>
</comment>
<evidence type="ECO:0000313" key="5">
    <source>
        <dbReference type="EMBL" id="SDM58488.1"/>
    </source>
</evidence>
<dbReference type="GO" id="GO:0015937">
    <property type="term" value="P:coenzyme A biosynthetic process"/>
    <property type="evidence" value="ECO:0007669"/>
    <property type="project" value="UniProtKB-UniRule"/>
</dbReference>
<dbReference type="EC" id="2.7.1.24" evidence="3 4"/>
<keyword evidence="1 3" id="KW-0547">Nucleotide-binding</keyword>
<evidence type="ECO:0000256" key="4">
    <source>
        <dbReference type="NCBIfam" id="TIGR00152"/>
    </source>
</evidence>
<comment type="pathway">
    <text evidence="3">Cofactor biosynthesis; coenzyme A biosynthesis; CoA from (R)-pantothenate: step 5/5.</text>
</comment>
<gene>
    <name evidence="3" type="primary">coaE</name>
    <name evidence="5" type="ORF">SAMN04487766_10474</name>
</gene>
<dbReference type="InterPro" id="IPR027417">
    <property type="entry name" value="P-loop_NTPase"/>
</dbReference>
<dbReference type="Proteomes" id="UP000199671">
    <property type="component" value="Unassembled WGS sequence"/>
</dbReference>
<evidence type="ECO:0000256" key="2">
    <source>
        <dbReference type="ARBA" id="ARBA00022840"/>
    </source>
</evidence>
<sequence length="227" mass="23993">MRAGQDGHDVVMSIAMSNAASRSPRRPRPTGRALYVGLTGGIGAGKSEVARMLAAKGAVVVSADAIAREVVAPGTEGLAAVAAEFGQQLLDADGALDRAALGRIVFTDPLRRARLEEILLPLVAAEAWARLESVPAGQVAVYDVPLLVEGQMEGMFDVVVVVEADPETRLDRLERRGLGREQALARIAAQASDAERRAVADVVLPNSGTREELARAVEELWQRLSAA</sequence>
<dbReference type="CDD" id="cd02022">
    <property type="entry name" value="DPCK"/>
    <property type="match status" value="1"/>
</dbReference>
<dbReference type="Pfam" id="PF01121">
    <property type="entry name" value="CoaE"/>
    <property type="match status" value="1"/>
</dbReference>
<keyword evidence="3 5" id="KW-0418">Kinase</keyword>
<evidence type="ECO:0000313" key="6">
    <source>
        <dbReference type="Proteomes" id="UP000199671"/>
    </source>
</evidence>
<evidence type="ECO:0000256" key="1">
    <source>
        <dbReference type="ARBA" id="ARBA00022741"/>
    </source>
</evidence>
<dbReference type="PANTHER" id="PTHR10695">
    <property type="entry name" value="DEPHOSPHO-COA KINASE-RELATED"/>
    <property type="match status" value="1"/>
</dbReference>
<keyword evidence="3" id="KW-0173">Coenzyme A biosynthesis</keyword>
<dbReference type="GO" id="GO:0005737">
    <property type="term" value="C:cytoplasm"/>
    <property type="evidence" value="ECO:0007669"/>
    <property type="project" value="UniProtKB-SubCell"/>
</dbReference>
<reference evidence="5 6" key="1">
    <citation type="submission" date="2016-10" db="EMBL/GenBank/DDBJ databases">
        <authorList>
            <person name="de Groot N.N."/>
        </authorList>
    </citation>
    <scope>NUCLEOTIDE SEQUENCE [LARGE SCALE GENOMIC DNA]</scope>
    <source>
        <strain evidence="5 6">KPR-7B</strain>
    </source>
</reference>
<dbReference type="SUPFAM" id="SSF52540">
    <property type="entry name" value="P-loop containing nucleoside triphosphate hydrolases"/>
    <property type="match status" value="1"/>
</dbReference>
<comment type="similarity">
    <text evidence="3">Belongs to the CoaE family.</text>
</comment>
<evidence type="ECO:0000256" key="3">
    <source>
        <dbReference type="HAMAP-Rule" id="MF_00376"/>
    </source>
</evidence>
<dbReference type="EMBL" id="FNHU01000004">
    <property type="protein sequence ID" value="SDM58488.1"/>
    <property type="molecule type" value="Genomic_DNA"/>
</dbReference>
<proteinExistence type="inferred from homology"/>
<dbReference type="PANTHER" id="PTHR10695:SF46">
    <property type="entry name" value="BIFUNCTIONAL COENZYME A SYNTHASE-RELATED"/>
    <property type="match status" value="1"/>
</dbReference>
<comment type="subcellular location">
    <subcellularLocation>
        <location evidence="3">Cytoplasm</location>
    </subcellularLocation>
</comment>
<accession>A0A1G9UF10</accession>
<keyword evidence="3" id="KW-0808">Transferase</keyword>
<dbReference type="GO" id="GO:0004140">
    <property type="term" value="F:dephospho-CoA kinase activity"/>
    <property type="evidence" value="ECO:0007669"/>
    <property type="project" value="UniProtKB-UniRule"/>
</dbReference>
<organism evidence="5 6">
    <name type="scientific">Actinomyces ruminicola</name>
    <dbReference type="NCBI Taxonomy" id="332524"/>
    <lineage>
        <taxon>Bacteria</taxon>
        <taxon>Bacillati</taxon>
        <taxon>Actinomycetota</taxon>
        <taxon>Actinomycetes</taxon>
        <taxon>Actinomycetales</taxon>
        <taxon>Actinomycetaceae</taxon>
        <taxon>Actinomyces</taxon>
    </lineage>
</organism>
<name>A0A1G9UF10_9ACTO</name>
<dbReference type="HAMAP" id="MF_00376">
    <property type="entry name" value="Dephospho_CoA_kinase"/>
    <property type="match status" value="1"/>
</dbReference>
<dbReference type="InterPro" id="IPR001977">
    <property type="entry name" value="Depp_CoAkinase"/>
</dbReference>
<comment type="function">
    <text evidence="3">Catalyzes the phosphorylation of the 3'-hydroxyl group of dephosphocoenzyme A to form coenzyme A.</text>
</comment>
<dbReference type="NCBIfam" id="TIGR00152">
    <property type="entry name" value="dephospho-CoA kinase"/>
    <property type="match status" value="1"/>
</dbReference>
<dbReference type="GO" id="GO:0005524">
    <property type="term" value="F:ATP binding"/>
    <property type="evidence" value="ECO:0007669"/>
    <property type="project" value="UniProtKB-UniRule"/>
</dbReference>
<dbReference type="AlphaFoldDB" id="A0A1G9UF10"/>
<dbReference type="NCBIfam" id="NF002879">
    <property type="entry name" value="PRK03333.1"/>
    <property type="match status" value="1"/>
</dbReference>